<evidence type="ECO:0000313" key="1">
    <source>
        <dbReference type="EMBL" id="MBN3544323.1"/>
    </source>
</evidence>
<dbReference type="EMBL" id="JAFHKS010000041">
    <property type="protein sequence ID" value="MBN3544323.1"/>
    <property type="molecule type" value="Genomic_DNA"/>
</dbReference>
<sequence>MQNVIIVKEQIKKVIDKVIEKKNIREHEFLDTLLKRLENLLSAVDTESFKDIRKNSGINGALRAYFDTNLVEGYDEPLVIELDKLEMMLK</sequence>
<dbReference type="Proteomes" id="UP001319060">
    <property type="component" value="Unassembled WGS sequence"/>
</dbReference>
<gene>
    <name evidence="1" type="ORF">JYA64_03335</name>
</gene>
<evidence type="ECO:0000313" key="2">
    <source>
        <dbReference type="Proteomes" id="UP001319060"/>
    </source>
</evidence>
<protein>
    <submittedName>
        <fullName evidence="1">Uncharacterized protein</fullName>
    </submittedName>
</protein>
<name>A0ABS2Z882_9BACL</name>
<proteinExistence type="predicted"/>
<dbReference type="RefSeq" id="WP_188404102.1">
    <property type="nucleotide sequence ID" value="NZ_BMCE01000003.1"/>
</dbReference>
<organism evidence="1 2">
    <name type="scientific">Fictibacillus barbaricus</name>
    <dbReference type="NCBI Taxonomy" id="182136"/>
    <lineage>
        <taxon>Bacteria</taxon>
        <taxon>Bacillati</taxon>
        <taxon>Bacillota</taxon>
        <taxon>Bacilli</taxon>
        <taxon>Bacillales</taxon>
        <taxon>Fictibacillaceae</taxon>
        <taxon>Fictibacillus</taxon>
    </lineage>
</organism>
<comment type="caution">
    <text evidence="1">The sequence shown here is derived from an EMBL/GenBank/DDBJ whole genome shotgun (WGS) entry which is preliminary data.</text>
</comment>
<accession>A0ABS2Z882</accession>
<keyword evidence="2" id="KW-1185">Reference proteome</keyword>
<reference evidence="1 2" key="1">
    <citation type="submission" date="2021-01" db="EMBL/GenBank/DDBJ databases">
        <title>Genome Sequencing of Type Strains.</title>
        <authorList>
            <person name="Lemaire J.F."/>
            <person name="Inderbitzin P."/>
            <person name="Collins S.B."/>
            <person name="Wespe N."/>
            <person name="Knight-Connoni V."/>
        </authorList>
    </citation>
    <scope>NUCLEOTIDE SEQUENCE [LARGE SCALE GENOMIC DNA]</scope>
    <source>
        <strain evidence="1 2">DSM 14730</strain>
    </source>
</reference>